<dbReference type="InterPro" id="IPR016032">
    <property type="entry name" value="Sig_transdc_resp-reg_C-effctor"/>
</dbReference>
<dbReference type="Gene3D" id="1.10.10.10">
    <property type="entry name" value="Winged helix-like DNA-binding domain superfamily/Winged helix DNA-binding domain"/>
    <property type="match status" value="1"/>
</dbReference>
<dbReference type="Gene3D" id="3.30.450.20">
    <property type="entry name" value="PAS domain"/>
    <property type="match status" value="1"/>
</dbReference>
<gene>
    <name evidence="5" type="ORF">J2T04_001262</name>
</gene>
<evidence type="ECO:0000256" key="2">
    <source>
        <dbReference type="ARBA" id="ARBA00023125"/>
    </source>
</evidence>
<dbReference type="PROSITE" id="PS00622">
    <property type="entry name" value="HTH_LUXR_1"/>
    <property type="match status" value="1"/>
</dbReference>
<protein>
    <recommendedName>
        <fullName evidence="4">HTH luxR-type domain-containing protein</fullName>
    </recommendedName>
</protein>
<organism evidence="5 6">
    <name type="scientific">Chryseobacterium lathyri</name>
    <dbReference type="NCBI Taxonomy" id="395933"/>
    <lineage>
        <taxon>Bacteria</taxon>
        <taxon>Pseudomonadati</taxon>
        <taxon>Bacteroidota</taxon>
        <taxon>Flavobacteriia</taxon>
        <taxon>Flavobacteriales</taxon>
        <taxon>Weeksellaceae</taxon>
        <taxon>Chryseobacterium group</taxon>
        <taxon>Chryseobacterium</taxon>
    </lineage>
</organism>
<dbReference type="SMART" id="SM00421">
    <property type="entry name" value="HTH_LUXR"/>
    <property type="match status" value="1"/>
</dbReference>
<dbReference type="Proteomes" id="UP001235513">
    <property type="component" value="Unassembled WGS sequence"/>
</dbReference>
<dbReference type="PRINTS" id="PR00038">
    <property type="entry name" value="HTHLUXR"/>
</dbReference>
<evidence type="ECO:0000313" key="6">
    <source>
        <dbReference type="Proteomes" id="UP001235513"/>
    </source>
</evidence>
<comment type="caution">
    <text evidence="5">The sequence shown here is derived from an EMBL/GenBank/DDBJ whole genome shotgun (WGS) entry which is preliminary data.</text>
</comment>
<evidence type="ECO:0000256" key="3">
    <source>
        <dbReference type="ARBA" id="ARBA00023163"/>
    </source>
</evidence>
<evidence type="ECO:0000259" key="4">
    <source>
        <dbReference type="PROSITE" id="PS50043"/>
    </source>
</evidence>
<evidence type="ECO:0000256" key="1">
    <source>
        <dbReference type="ARBA" id="ARBA00023015"/>
    </source>
</evidence>
<dbReference type="PROSITE" id="PS50043">
    <property type="entry name" value="HTH_LUXR_2"/>
    <property type="match status" value="1"/>
</dbReference>
<dbReference type="RefSeq" id="WP_306842146.1">
    <property type="nucleotide sequence ID" value="NZ_JAUSRL010000002.1"/>
</dbReference>
<evidence type="ECO:0000313" key="5">
    <source>
        <dbReference type="EMBL" id="MDP9959383.1"/>
    </source>
</evidence>
<proteinExistence type="predicted"/>
<dbReference type="PANTHER" id="PTHR44688:SF16">
    <property type="entry name" value="DNA-BINDING TRANSCRIPTIONAL ACTIVATOR DEVR_DOSR"/>
    <property type="match status" value="1"/>
</dbReference>
<name>A0ABT9SJB3_9FLAO</name>
<sequence length="252" mass="29717">MEIVEKLNSRLLDRSSQKCKLDIEEYKQRALVYAQMEGAISVLSDMQAGRSYVYKSKAAWELGLSMQENPSEINSIWEEEIIKRIHPDDRLKKYIHELRFYEMMDAMDTELRADYSVLSKIRMKDKNDEYRFVKHRMFYIYSPDNGKLRFAFCLYHIALDQTQLPVSDFMIINTAKGEIIVKDKLNYQNILSKRELEVLKYVGEGYASKEIAGILSISINTVSRHRQNILEKLKVKILYRHLKTAFISSFFL</sequence>
<reference evidence="5 6" key="1">
    <citation type="submission" date="2023-07" db="EMBL/GenBank/DDBJ databases">
        <title>Sorghum-associated microbial communities from plants grown in Nebraska, USA.</title>
        <authorList>
            <person name="Schachtman D."/>
        </authorList>
    </citation>
    <scope>NUCLEOTIDE SEQUENCE [LARGE SCALE GENOMIC DNA]</scope>
    <source>
        <strain evidence="5 6">CC351</strain>
    </source>
</reference>
<keyword evidence="3" id="KW-0804">Transcription</keyword>
<keyword evidence="2" id="KW-0238">DNA-binding</keyword>
<dbReference type="InterPro" id="IPR000792">
    <property type="entry name" value="Tscrpt_reg_LuxR_C"/>
</dbReference>
<accession>A0ABT9SJB3</accession>
<dbReference type="EMBL" id="JAUSRL010000002">
    <property type="protein sequence ID" value="MDP9959383.1"/>
    <property type="molecule type" value="Genomic_DNA"/>
</dbReference>
<dbReference type="Pfam" id="PF00196">
    <property type="entry name" value="GerE"/>
    <property type="match status" value="1"/>
</dbReference>
<dbReference type="CDD" id="cd06170">
    <property type="entry name" value="LuxR_C_like"/>
    <property type="match status" value="1"/>
</dbReference>
<keyword evidence="6" id="KW-1185">Reference proteome</keyword>
<dbReference type="InterPro" id="IPR036388">
    <property type="entry name" value="WH-like_DNA-bd_sf"/>
</dbReference>
<keyword evidence="1" id="KW-0805">Transcription regulation</keyword>
<feature type="domain" description="HTH luxR-type" evidence="4">
    <location>
        <begin position="184"/>
        <end position="249"/>
    </location>
</feature>
<dbReference type="SUPFAM" id="SSF46894">
    <property type="entry name" value="C-terminal effector domain of the bipartite response regulators"/>
    <property type="match status" value="1"/>
</dbReference>
<dbReference type="PANTHER" id="PTHR44688">
    <property type="entry name" value="DNA-BINDING TRANSCRIPTIONAL ACTIVATOR DEVR_DOSR"/>
    <property type="match status" value="1"/>
</dbReference>